<accession>A0ACD3AL05</accession>
<evidence type="ECO:0000313" key="2">
    <source>
        <dbReference type="Proteomes" id="UP000308600"/>
    </source>
</evidence>
<sequence length="493" mass="57157">MTSSDVTDPGNALSPTHRLPSEVMAQIFMWLQIFYRGNLEWSGGDARSLSSWIRVTHVSQRWRDIALSSKALYSTILTHNLQYSKEMLEHSGSVALSLIDSVDFRTEGMWNRKELQELVIAVLPRVRRLWLDRQSLEFLRRHLEMSNLAFEELYLRQWDSFRPTIFPTSLRYLRLHWCLFHSYEWLSKLSNMVELTIVPAYNGTLVAVDVLLDILDKMPRLISLEISTIFRSEPAQANRVSPISPKLRYLKVVHDCPEPLIEFFPWLTFAPRFTIDALIQSSLNPIVDWLPTICAQVGHHLKASTMVLRRANLTWGGDYSGSEMHFHEGAEEEPYFRLRLFLSSRDMFRAWLWSIEALPLGEIESLTMDAPTHVVDWINTPWRTLHTLHRLLLRSEQTSSTFLDFLVAQHAKNDPPSAQFAPFPSLQELELCSIEYDGDLKSKLLGTLAKRMNRGLKLRKLVFRNSNISEDSIKQLSEVVDIVERHGEKKGRR</sequence>
<dbReference type="EMBL" id="ML208404">
    <property type="protein sequence ID" value="TFK66460.1"/>
    <property type="molecule type" value="Genomic_DNA"/>
</dbReference>
<dbReference type="Proteomes" id="UP000308600">
    <property type="component" value="Unassembled WGS sequence"/>
</dbReference>
<gene>
    <name evidence="1" type="ORF">BDN72DRAFT_844299</name>
</gene>
<evidence type="ECO:0000313" key="1">
    <source>
        <dbReference type="EMBL" id="TFK66460.1"/>
    </source>
</evidence>
<organism evidence="1 2">
    <name type="scientific">Pluteus cervinus</name>
    <dbReference type="NCBI Taxonomy" id="181527"/>
    <lineage>
        <taxon>Eukaryota</taxon>
        <taxon>Fungi</taxon>
        <taxon>Dikarya</taxon>
        <taxon>Basidiomycota</taxon>
        <taxon>Agaricomycotina</taxon>
        <taxon>Agaricomycetes</taxon>
        <taxon>Agaricomycetidae</taxon>
        <taxon>Agaricales</taxon>
        <taxon>Pluteineae</taxon>
        <taxon>Pluteaceae</taxon>
        <taxon>Pluteus</taxon>
    </lineage>
</organism>
<reference evidence="1 2" key="1">
    <citation type="journal article" date="2019" name="Nat. Ecol. Evol.">
        <title>Megaphylogeny resolves global patterns of mushroom evolution.</title>
        <authorList>
            <person name="Varga T."/>
            <person name="Krizsan K."/>
            <person name="Foldi C."/>
            <person name="Dima B."/>
            <person name="Sanchez-Garcia M."/>
            <person name="Sanchez-Ramirez S."/>
            <person name="Szollosi G.J."/>
            <person name="Szarkandi J.G."/>
            <person name="Papp V."/>
            <person name="Albert L."/>
            <person name="Andreopoulos W."/>
            <person name="Angelini C."/>
            <person name="Antonin V."/>
            <person name="Barry K.W."/>
            <person name="Bougher N.L."/>
            <person name="Buchanan P."/>
            <person name="Buyck B."/>
            <person name="Bense V."/>
            <person name="Catcheside P."/>
            <person name="Chovatia M."/>
            <person name="Cooper J."/>
            <person name="Damon W."/>
            <person name="Desjardin D."/>
            <person name="Finy P."/>
            <person name="Geml J."/>
            <person name="Haridas S."/>
            <person name="Hughes K."/>
            <person name="Justo A."/>
            <person name="Karasinski D."/>
            <person name="Kautmanova I."/>
            <person name="Kiss B."/>
            <person name="Kocsube S."/>
            <person name="Kotiranta H."/>
            <person name="LaButti K.M."/>
            <person name="Lechner B.E."/>
            <person name="Liimatainen K."/>
            <person name="Lipzen A."/>
            <person name="Lukacs Z."/>
            <person name="Mihaltcheva S."/>
            <person name="Morgado L.N."/>
            <person name="Niskanen T."/>
            <person name="Noordeloos M.E."/>
            <person name="Ohm R.A."/>
            <person name="Ortiz-Santana B."/>
            <person name="Ovrebo C."/>
            <person name="Racz N."/>
            <person name="Riley R."/>
            <person name="Savchenko A."/>
            <person name="Shiryaev A."/>
            <person name="Soop K."/>
            <person name="Spirin V."/>
            <person name="Szebenyi C."/>
            <person name="Tomsovsky M."/>
            <person name="Tulloss R.E."/>
            <person name="Uehling J."/>
            <person name="Grigoriev I.V."/>
            <person name="Vagvolgyi C."/>
            <person name="Papp T."/>
            <person name="Martin F.M."/>
            <person name="Miettinen O."/>
            <person name="Hibbett D.S."/>
            <person name="Nagy L.G."/>
        </authorList>
    </citation>
    <scope>NUCLEOTIDE SEQUENCE [LARGE SCALE GENOMIC DNA]</scope>
    <source>
        <strain evidence="1 2">NL-1719</strain>
    </source>
</reference>
<keyword evidence="2" id="KW-1185">Reference proteome</keyword>
<protein>
    <submittedName>
        <fullName evidence="1">Uncharacterized protein</fullName>
    </submittedName>
</protein>
<proteinExistence type="predicted"/>
<name>A0ACD3AL05_9AGAR</name>